<evidence type="ECO:0000256" key="1">
    <source>
        <dbReference type="RuleBase" id="RU410713"/>
    </source>
</evidence>
<evidence type="ECO:0000259" key="2">
    <source>
        <dbReference type="PROSITE" id="PS51229"/>
    </source>
</evidence>
<name>A0A8H7QXY2_9FUNG</name>
<dbReference type="PANTHER" id="PTHR12281:SF12">
    <property type="entry name" value="DEFECTIVE IN CULLIN NEDDYLATION PROTEIN"/>
    <property type="match status" value="1"/>
</dbReference>
<dbReference type="InterPro" id="IPR005176">
    <property type="entry name" value="PONY_dom"/>
</dbReference>
<dbReference type="GO" id="GO:0000151">
    <property type="term" value="C:ubiquitin ligase complex"/>
    <property type="evidence" value="ECO:0007669"/>
    <property type="project" value="TreeGrafter"/>
</dbReference>
<dbReference type="Gene3D" id="1.10.238.10">
    <property type="entry name" value="EF-hand"/>
    <property type="match status" value="1"/>
</dbReference>
<dbReference type="GO" id="GO:0031624">
    <property type="term" value="F:ubiquitin conjugating enzyme binding"/>
    <property type="evidence" value="ECO:0007669"/>
    <property type="project" value="TreeGrafter"/>
</dbReference>
<dbReference type="FunFam" id="1.10.238.200:FF:000003">
    <property type="entry name" value="DCN1-like protein 3"/>
    <property type="match status" value="1"/>
</dbReference>
<dbReference type="Gene3D" id="1.10.238.200">
    <property type="entry name" value="Cullin, PONY binding domain"/>
    <property type="match status" value="1"/>
</dbReference>
<dbReference type="OrthoDB" id="27198at2759"/>
<reference evidence="3" key="1">
    <citation type="submission" date="2020-12" db="EMBL/GenBank/DDBJ databases">
        <title>Metabolic potential, ecology and presence of endohyphal bacteria is reflected in genomic diversity of Mucoromycotina.</title>
        <authorList>
            <person name="Muszewska A."/>
            <person name="Okrasinska A."/>
            <person name="Steczkiewicz K."/>
            <person name="Drgas O."/>
            <person name="Orlowska M."/>
            <person name="Perlinska-Lenart U."/>
            <person name="Aleksandrzak-Piekarczyk T."/>
            <person name="Szatraj K."/>
            <person name="Zielenkiewicz U."/>
            <person name="Pilsyk S."/>
            <person name="Malc E."/>
            <person name="Mieczkowski P."/>
            <person name="Kruszewska J.S."/>
            <person name="Biernat P."/>
            <person name="Pawlowska J."/>
        </authorList>
    </citation>
    <scope>NUCLEOTIDE SEQUENCE</scope>
    <source>
        <strain evidence="3">WA0000017839</strain>
    </source>
</reference>
<dbReference type="Pfam" id="PF03556">
    <property type="entry name" value="Cullin_binding"/>
    <property type="match status" value="1"/>
</dbReference>
<keyword evidence="4" id="KW-1185">Reference proteome</keyword>
<proteinExistence type="predicted"/>
<comment type="function">
    <text evidence="1">Neddylation of cullins play an essential role in the regulation of SCF-type complexes activity.</text>
</comment>
<dbReference type="InterPro" id="IPR042460">
    <property type="entry name" value="DCN1-like_PONY"/>
</dbReference>
<organism evidence="3 4">
    <name type="scientific">Mucor saturninus</name>
    <dbReference type="NCBI Taxonomy" id="64648"/>
    <lineage>
        <taxon>Eukaryota</taxon>
        <taxon>Fungi</taxon>
        <taxon>Fungi incertae sedis</taxon>
        <taxon>Mucoromycota</taxon>
        <taxon>Mucoromycotina</taxon>
        <taxon>Mucoromycetes</taxon>
        <taxon>Mucorales</taxon>
        <taxon>Mucorineae</taxon>
        <taxon>Mucoraceae</taxon>
        <taxon>Mucor</taxon>
    </lineage>
</organism>
<comment type="caution">
    <text evidence="3">The sequence shown here is derived from an EMBL/GenBank/DDBJ whole genome shotgun (WGS) entry which is preliminary data.</text>
</comment>
<feature type="non-terminal residue" evidence="3">
    <location>
        <position position="1"/>
    </location>
</feature>
<dbReference type="InterPro" id="IPR014764">
    <property type="entry name" value="DCN-prot"/>
</dbReference>
<dbReference type="Proteomes" id="UP000603453">
    <property type="component" value="Unassembled WGS sequence"/>
</dbReference>
<feature type="domain" description="DCUN1" evidence="2">
    <location>
        <begin position="35"/>
        <end position="227"/>
    </location>
</feature>
<dbReference type="PROSITE" id="PS51229">
    <property type="entry name" value="DCUN1"/>
    <property type="match status" value="1"/>
</dbReference>
<protein>
    <recommendedName>
        <fullName evidence="1">Defective in cullin neddylation protein</fullName>
    </recommendedName>
</protein>
<dbReference type="PANTHER" id="PTHR12281">
    <property type="entry name" value="RP42 RELATED"/>
    <property type="match status" value="1"/>
</dbReference>
<sequence>MPPKRKQPASLTTSTLVPRHIKIAKKKMATAQSKYEAEECRKWFDKYADKDNRDLIGPDGCQSFFSDIGISLESIQPLIIGYKMKSSRMGYITWDEWFDVIKPNICSMVNDGKLKVVVDQWEGSVLNDPEEYMQFYLFTFNYAKTTGQKSMDVETAIAFWQIMLQDKYPIVKSFIQFLQEAHPVKVINKDQWSNMLYFCQSVPEDLRNYDNTSSWPVLFDDYVEWRQS</sequence>
<dbReference type="GO" id="GO:0032182">
    <property type="term" value="F:ubiquitin-like protein binding"/>
    <property type="evidence" value="ECO:0007669"/>
    <property type="project" value="TreeGrafter"/>
</dbReference>
<evidence type="ECO:0000313" key="3">
    <source>
        <dbReference type="EMBL" id="KAG2200834.1"/>
    </source>
</evidence>
<gene>
    <name evidence="3" type="ORF">INT47_001365</name>
</gene>
<dbReference type="AlphaFoldDB" id="A0A8H7QXY2"/>
<accession>A0A8H7QXY2</accession>
<dbReference type="GO" id="GO:0045116">
    <property type="term" value="P:protein neddylation"/>
    <property type="evidence" value="ECO:0007669"/>
    <property type="project" value="TreeGrafter"/>
</dbReference>
<dbReference type="SUPFAM" id="SSF47473">
    <property type="entry name" value="EF-hand"/>
    <property type="match status" value="1"/>
</dbReference>
<dbReference type="GO" id="GO:0005886">
    <property type="term" value="C:plasma membrane"/>
    <property type="evidence" value="ECO:0007669"/>
    <property type="project" value="UniProtKB-ARBA"/>
</dbReference>
<evidence type="ECO:0000313" key="4">
    <source>
        <dbReference type="Proteomes" id="UP000603453"/>
    </source>
</evidence>
<dbReference type="EMBL" id="JAEPRD010000078">
    <property type="protein sequence ID" value="KAG2200834.1"/>
    <property type="molecule type" value="Genomic_DNA"/>
</dbReference>
<dbReference type="GO" id="GO:0097602">
    <property type="term" value="F:cullin family protein binding"/>
    <property type="evidence" value="ECO:0007669"/>
    <property type="project" value="TreeGrafter"/>
</dbReference>
<dbReference type="InterPro" id="IPR011992">
    <property type="entry name" value="EF-hand-dom_pair"/>
</dbReference>